<sequence>MMPDGTELKHLATIKLFCETRLFRILHPPGAGPPSAYTTGLRTLSPSTRWFPAPIQDDVTGWMGCHHYCISRSISHLRSGIKNIFRPIKCILFFPL</sequence>
<evidence type="ECO:0000313" key="2">
    <source>
        <dbReference type="Proteomes" id="UP000824782"/>
    </source>
</evidence>
<dbReference type="AlphaFoldDB" id="A0AAV7BK77"/>
<protein>
    <submittedName>
        <fullName evidence="1">Uncharacterized protein</fullName>
    </submittedName>
</protein>
<reference evidence="1" key="1">
    <citation type="thesis" date="2020" institute="ProQuest LLC" country="789 East Eisenhower Parkway, Ann Arbor, MI, USA">
        <title>Comparative Genomics and Chromosome Evolution.</title>
        <authorList>
            <person name="Mudd A.B."/>
        </authorList>
    </citation>
    <scope>NUCLEOTIDE SEQUENCE</scope>
    <source>
        <strain evidence="1">237g6f4</strain>
        <tissue evidence="1">Blood</tissue>
    </source>
</reference>
<name>A0AAV7BK77_ENGPU</name>
<dbReference type="Proteomes" id="UP000824782">
    <property type="component" value="Unassembled WGS sequence"/>
</dbReference>
<comment type="caution">
    <text evidence="1">The sequence shown here is derived from an EMBL/GenBank/DDBJ whole genome shotgun (WGS) entry which is preliminary data.</text>
</comment>
<evidence type="ECO:0000313" key="1">
    <source>
        <dbReference type="EMBL" id="KAG8573016.1"/>
    </source>
</evidence>
<accession>A0AAV7BK77</accession>
<keyword evidence="2" id="KW-1185">Reference proteome</keyword>
<dbReference type="EMBL" id="WNYA01000005">
    <property type="protein sequence ID" value="KAG8573016.1"/>
    <property type="molecule type" value="Genomic_DNA"/>
</dbReference>
<gene>
    <name evidence="1" type="ORF">GDO81_012247</name>
</gene>
<proteinExistence type="predicted"/>
<organism evidence="1 2">
    <name type="scientific">Engystomops pustulosus</name>
    <name type="common">Tungara frog</name>
    <name type="synonym">Physalaemus pustulosus</name>
    <dbReference type="NCBI Taxonomy" id="76066"/>
    <lineage>
        <taxon>Eukaryota</taxon>
        <taxon>Metazoa</taxon>
        <taxon>Chordata</taxon>
        <taxon>Craniata</taxon>
        <taxon>Vertebrata</taxon>
        <taxon>Euteleostomi</taxon>
        <taxon>Amphibia</taxon>
        <taxon>Batrachia</taxon>
        <taxon>Anura</taxon>
        <taxon>Neobatrachia</taxon>
        <taxon>Hyloidea</taxon>
        <taxon>Leptodactylidae</taxon>
        <taxon>Leiuperinae</taxon>
        <taxon>Engystomops</taxon>
    </lineage>
</organism>